<feature type="domain" description="Uroporphyrinogen decarboxylase (URO-D)" evidence="1">
    <location>
        <begin position="180"/>
        <end position="375"/>
    </location>
</feature>
<protein>
    <recommendedName>
        <fullName evidence="1">Uroporphyrinogen decarboxylase (URO-D) domain-containing protein</fullName>
    </recommendedName>
</protein>
<dbReference type="Pfam" id="PF01208">
    <property type="entry name" value="URO-D"/>
    <property type="match status" value="1"/>
</dbReference>
<reference evidence="2" key="1">
    <citation type="journal article" date="2021" name="PeerJ">
        <title>Extensive microbial diversity within the chicken gut microbiome revealed by metagenomics and culture.</title>
        <authorList>
            <person name="Gilroy R."/>
            <person name="Ravi A."/>
            <person name="Getino M."/>
            <person name="Pursley I."/>
            <person name="Horton D.L."/>
            <person name="Alikhan N.F."/>
            <person name="Baker D."/>
            <person name="Gharbi K."/>
            <person name="Hall N."/>
            <person name="Watson M."/>
            <person name="Adriaenssens E.M."/>
            <person name="Foster-Nyarko E."/>
            <person name="Jarju S."/>
            <person name="Secka A."/>
            <person name="Antonio M."/>
            <person name="Oren A."/>
            <person name="Chaudhuri R.R."/>
            <person name="La Ragione R."/>
            <person name="Hildebrand F."/>
            <person name="Pallen M.J."/>
        </authorList>
    </citation>
    <scope>NUCLEOTIDE SEQUENCE</scope>
    <source>
        <strain evidence="2">ChiSjej1B19-8411</strain>
    </source>
</reference>
<sequence>MPKFETTYKKRLERTMNAVRMKPVDKIPFHYSGPACMAKMEGMVISEFVHDFDKATDACIHFLNEHPGIDAIHSPTIYPTVLANLWLSEIRIPGEDLPDDELWQVVEHENMDLEDYERIIQMGYGPWRKEYFRKYLTGYEEKMAPFLQSLPKTYSRIRKEAGVPIMKEGPDAASPIEGIAGARGLVNFFMDIMDEPELVKKAMDCAFDSLYQTYTSALDGMAAAGAKPSSCWIGGWRGAPAMVSHDTWMEYVWPYIRKFIEATLERGILPILHFDSCWDSEIETLRELPARSCLLMLDGTTDMRRTRNILGDHMAMMGDVPSNMLAFGTDNQVYDYVTSLINDCGSKTGLIISSGCDCPMNAKPENVNAMIQATMDYSC</sequence>
<evidence type="ECO:0000313" key="2">
    <source>
        <dbReference type="EMBL" id="HIX58456.1"/>
    </source>
</evidence>
<dbReference type="GO" id="GO:0004853">
    <property type="term" value="F:uroporphyrinogen decarboxylase activity"/>
    <property type="evidence" value="ECO:0007669"/>
    <property type="project" value="InterPro"/>
</dbReference>
<gene>
    <name evidence="2" type="ORF">IAA45_01895</name>
</gene>
<proteinExistence type="predicted"/>
<dbReference type="GO" id="GO:0006779">
    <property type="term" value="P:porphyrin-containing compound biosynthetic process"/>
    <property type="evidence" value="ECO:0007669"/>
    <property type="project" value="InterPro"/>
</dbReference>
<dbReference type="AlphaFoldDB" id="A0A9D1WFZ2"/>
<dbReference type="InterPro" id="IPR038071">
    <property type="entry name" value="UROD/MetE-like_sf"/>
</dbReference>
<evidence type="ECO:0000259" key="1">
    <source>
        <dbReference type="Pfam" id="PF01208"/>
    </source>
</evidence>
<dbReference type="Proteomes" id="UP000886817">
    <property type="component" value="Unassembled WGS sequence"/>
</dbReference>
<dbReference type="SUPFAM" id="SSF51726">
    <property type="entry name" value="UROD/MetE-like"/>
    <property type="match status" value="1"/>
</dbReference>
<comment type="caution">
    <text evidence="2">The sequence shown here is derived from an EMBL/GenBank/DDBJ whole genome shotgun (WGS) entry which is preliminary data.</text>
</comment>
<dbReference type="PANTHER" id="PTHR47099">
    <property type="entry name" value="METHYLCOBAMIDE:COM METHYLTRANSFERASE MTBA"/>
    <property type="match status" value="1"/>
</dbReference>
<dbReference type="InterPro" id="IPR000257">
    <property type="entry name" value="Uroporphyrinogen_deCOase"/>
</dbReference>
<evidence type="ECO:0000313" key="3">
    <source>
        <dbReference type="Proteomes" id="UP000886817"/>
    </source>
</evidence>
<accession>A0A9D1WFZ2</accession>
<dbReference type="EMBL" id="DXEX01000050">
    <property type="protein sequence ID" value="HIX58456.1"/>
    <property type="molecule type" value="Genomic_DNA"/>
</dbReference>
<reference evidence="2" key="2">
    <citation type="submission" date="2021-04" db="EMBL/GenBank/DDBJ databases">
        <authorList>
            <person name="Gilroy R."/>
        </authorList>
    </citation>
    <scope>NUCLEOTIDE SEQUENCE</scope>
    <source>
        <strain evidence="2">ChiSjej1B19-8411</strain>
    </source>
</reference>
<dbReference type="Gene3D" id="3.20.20.210">
    <property type="match status" value="1"/>
</dbReference>
<dbReference type="PANTHER" id="PTHR47099:SF1">
    <property type="entry name" value="METHYLCOBAMIDE:COM METHYLTRANSFERASE MTBA"/>
    <property type="match status" value="1"/>
</dbReference>
<organism evidence="2 3">
    <name type="scientific">Candidatus Blautia gallistercoris</name>
    <dbReference type="NCBI Taxonomy" id="2838490"/>
    <lineage>
        <taxon>Bacteria</taxon>
        <taxon>Bacillati</taxon>
        <taxon>Bacillota</taxon>
        <taxon>Clostridia</taxon>
        <taxon>Lachnospirales</taxon>
        <taxon>Lachnospiraceae</taxon>
        <taxon>Blautia</taxon>
    </lineage>
</organism>
<name>A0A9D1WFZ2_9FIRM</name>
<dbReference type="InterPro" id="IPR052024">
    <property type="entry name" value="Methanogen_methyltrans"/>
</dbReference>